<evidence type="ECO:0000313" key="1">
    <source>
        <dbReference type="EMBL" id="RMT27927.1"/>
    </source>
</evidence>
<dbReference type="EMBL" id="RBTE01000271">
    <property type="protein sequence ID" value="RMT27927.1"/>
    <property type="molecule type" value="Genomic_DNA"/>
</dbReference>
<name>A0A3M5JX99_PSESS</name>
<accession>A0A3M5JX99</accession>
<comment type="caution">
    <text evidence="1">The sequence shown here is derived from an EMBL/GenBank/DDBJ whole genome shotgun (WGS) entry which is preliminary data.</text>
</comment>
<protein>
    <submittedName>
        <fullName evidence="1">Uncharacterized protein</fullName>
    </submittedName>
</protein>
<gene>
    <name evidence="1" type="ORF">ALP51_200025</name>
</gene>
<dbReference type="AlphaFoldDB" id="A0A3M5JX99"/>
<dbReference type="Proteomes" id="UP000278180">
    <property type="component" value="Unassembled WGS sequence"/>
</dbReference>
<reference evidence="1 2" key="1">
    <citation type="submission" date="2018-08" db="EMBL/GenBank/DDBJ databases">
        <title>Recombination of ecologically and evolutionarily significant loci maintains genetic cohesion in the Pseudomonas syringae species complex.</title>
        <authorList>
            <person name="Dillon M."/>
            <person name="Thakur S."/>
            <person name="Almeida R.N.D."/>
            <person name="Weir B.S."/>
            <person name="Guttman D.S."/>
        </authorList>
    </citation>
    <scope>NUCLEOTIDE SEQUENCE [LARGE SCALE GENOMIC DNA]</scope>
    <source>
        <strain evidence="1 2">ICMP 13684</strain>
    </source>
</reference>
<evidence type="ECO:0000313" key="2">
    <source>
        <dbReference type="Proteomes" id="UP000278180"/>
    </source>
</evidence>
<proteinExistence type="predicted"/>
<organism evidence="1 2">
    <name type="scientific">Pseudomonas savastanoi</name>
    <name type="common">Pseudomonas syringae pv. savastanoi</name>
    <dbReference type="NCBI Taxonomy" id="29438"/>
    <lineage>
        <taxon>Bacteria</taxon>
        <taxon>Pseudomonadati</taxon>
        <taxon>Pseudomonadota</taxon>
        <taxon>Gammaproteobacteria</taxon>
        <taxon>Pseudomonadales</taxon>
        <taxon>Pseudomonadaceae</taxon>
        <taxon>Pseudomonas</taxon>
    </lineage>
</organism>
<sequence>MILVVLLRHGLQERRGIKHLRVHGKGSKIRLLHLHPVAAERLSLLKRCAIMTCAKETRVSTAKWSWRLVTIIRSIIHRIMTYGGLGTGRLVVSVILTVIPIDHVVARQLFWIGHLEHILTSSMVDATSRIKHLVNELVITNDPHSVTAFRGYQVGGQPIIVQLIVVIEPRFYVDEIATVYHTRPAITQIFDSAVTMQM</sequence>